<dbReference type="EMBL" id="JAPFFF010000024">
    <property type="protein sequence ID" value="KAK8850123.1"/>
    <property type="molecule type" value="Genomic_DNA"/>
</dbReference>
<accession>A0ABR2HND5</accession>
<comment type="caution">
    <text evidence="1">The sequence shown here is derived from an EMBL/GenBank/DDBJ whole genome shotgun (WGS) entry which is preliminary data.</text>
</comment>
<dbReference type="Proteomes" id="UP001470230">
    <property type="component" value="Unassembled WGS sequence"/>
</dbReference>
<reference evidence="1 2" key="1">
    <citation type="submission" date="2024-04" db="EMBL/GenBank/DDBJ databases">
        <title>Tritrichomonas musculus Genome.</title>
        <authorList>
            <person name="Alves-Ferreira E."/>
            <person name="Grigg M."/>
            <person name="Lorenzi H."/>
            <person name="Galac M."/>
        </authorList>
    </citation>
    <scope>NUCLEOTIDE SEQUENCE [LARGE SCALE GENOMIC DNA]</scope>
    <source>
        <strain evidence="1 2">EAF2021</strain>
    </source>
</reference>
<name>A0ABR2HND5_9EUKA</name>
<evidence type="ECO:0000313" key="2">
    <source>
        <dbReference type="Proteomes" id="UP001470230"/>
    </source>
</evidence>
<protein>
    <recommendedName>
        <fullName evidence="3">DUF559 domain-containing protein</fullName>
    </recommendedName>
</protein>
<proteinExistence type="predicted"/>
<evidence type="ECO:0008006" key="3">
    <source>
        <dbReference type="Google" id="ProtNLM"/>
    </source>
</evidence>
<organism evidence="1 2">
    <name type="scientific">Tritrichomonas musculus</name>
    <dbReference type="NCBI Taxonomy" id="1915356"/>
    <lineage>
        <taxon>Eukaryota</taxon>
        <taxon>Metamonada</taxon>
        <taxon>Parabasalia</taxon>
        <taxon>Tritrichomonadida</taxon>
        <taxon>Tritrichomonadidae</taxon>
        <taxon>Tritrichomonas</taxon>
    </lineage>
</organism>
<keyword evidence="2" id="KW-1185">Reference proteome</keyword>
<sequence length="253" mass="31165">MTRTRWNTKLVSDAMKKENCELIEEYKRGDLRIKYLYEGNEYSVRWSDWINKTRPSRPHLSGGNRNTKQHKKWTNESVNELLQKDSCELVDEYRNTKKRFKYKYQNSFYWVTLDDWIHHNARPHLFINDNEQRFREYLEENNISFITQKSFDDLKSSKNYKLRFDFYIPEFDLLVELDDRTHLEYEDQRINGKLKNEYCEKHKLKLLRIDKYVNKNDFEDVLCQVLDADNDIYIFQYGKMYKQYNGKYRDDVL</sequence>
<gene>
    <name evidence="1" type="ORF">M9Y10_018235</name>
</gene>
<evidence type="ECO:0000313" key="1">
    <source>
        <dbReference type="EMBL" id="KAK8850123.1"/>
    </source>
</evidence>
<dbReference type="Gene3D" id="3.40.960.10">
    <property type="entry name" value="VSR Endonuclease"/>
    <property type="match status" value="1"/>
</dbReference>